<gene>
    <name evidence="2" type="ORF">NOO_LOCUS7808</name>
</gene>
<dbReference type="Proteomes" id="UP000271087">
    <property type="component" value="Unassembled WGS sequence"/>
</dbReference>
<dbReference type="GO" id="GO:0043296">
    <property type="term" value="C:apical junction complex"/>
    <property type="evidence" value="ECO:0007669"/>
    <property type="project" value="TreeGrafter"/>
</dbReference>
<evidence type="ECO:0000313" key="3">
    <source>
        <dbReference type="Proteomes" id="UP000271087"/>
    </source>
</evidence>
<dbReference type="OrthoDB" id="6431454at2759"/>
<dbReference type="EMBL" id="UYRW01002949">
    <property type="protein sequence ID" value="VDK87330.1"/>
    <property type="molecule type" value="Genomic_DNA"/>
</dbReference>
<evidence type="ECO:0000313" key="2">
    <source>
        <dbReference type="EMBL" id="VDK87330.1"/>
    </source>
</evidence>
<feature type="compositionally biased region" description="Basic and acidic residues" evidence="1">
    <location>
        <begin position="184"/>
        <end position="194"/>
    </location>
</feature>
<feature type="region of interest" description="Disordered" evidence="1">
    <location>
        <begin position="18"/>
        <end position="44"/>
    </location>
</feature>
<dbReference type="PANTHER" id="PTHR21517">
    <property type="entry name" value="APICAL JUNCTION COMPONENT 1 HOMOLOG"/>
    <property type="match status" value="1"/>
</dbReference>
<feature type="compositionally biased region" description="Basic and acidic residues" evidence="1">
    <location>
        <begin position="205"/>
        <end position="223"/>
    </location>
</feature>
<feature type="non-terminal residue" evidence="2">
    <location>
        <position position="1"/>
    </location>
</feature>
<name>A0A3P6U7M6_ONCOC</name>
<sequence length="514" mass="60552">LEEDRRLKELLEQEKRNAELREQERQEALEREAQRRLDDRRSRDKLDQIAREIEEKEKMEIEKRRLLAQITSRDRRKDILTSRETLEKLTKPPYYSRENLAAIPYGSRENLSTGESEVTTKVERQVIERIDRTVWSDDPRCTQTSISNGSDSSILARERLYNRRSTDDDDFSRSSSRRTSRYRSKLEKARKEFLSNDANSTSDAVSERFRQTSDDILRSRPEYRAPLSQKSQKSEFSSKPELNQLPYSRIGPSPYEEEYNRLFERAERYWMPYKQRLSQPNLYSRTRGYSTSYLETNLDTGIGDIVSAQRQVEETNLDDVHRSGSMINYNRFSRRDAPQNIVTHVRSKSADYLMDRKMREESAPPENELQKFSEKTPNVSEHELRFRKSTEKLHVPDWYRERHIGRNIEHERRTVPAGTSFDHSSSVCYSGTRRTEYETSEMRYTTPFCYEQGRYSAPPQVVPISTSSSTSGAAVVIPYGMFDKYKDEIEEMRRSRTSLNQIGTSDDKRKVCIV</sequence>
<feature type="region of interest" description="Disordered" evidence="1">
    <location>
        <begin position="138"/>
        <end position="249"/>
    </location>
</feature>
<feature type="compositionally biased region" description="Polar residues" evidence="1">
    <location>
        <begin position="141"/>
        <end position="153"/>
    </location>
</feature>
<dbReference type="PANTHER" id="PTHR21517:SF3">
    <property type="entry name" value="APICAL JUNCTION COMPONENT 1 HOMOLOG"/>
    <property type="match status" value="1"/>
</dbReference>
<feature type="compositionally biased region" description="Basic and acidic residues" evidence="1">
    <location>
        <begin position="156"/>
        <end position="166"/>
    </location>
</feature>
<accession>A0A3P6U7M6</accession>
<keyword evidence="3" id="KW-1185">Reference proteome</keyword>
<reference evidence="2 3" key="1">
    <citation type="submission" date="2018-08" db="EMBL/GenBank/DDBJ databases">
        <authorList>
            <person name="Laetsch R D."/>
            <person name="Stevens L."/>
            <person name="Kumar S."/>
            <person name="Blaxter L. M."/>
        </authorList>
    </citation>
    <scope>NUCLEOTIDE SEQUENCE [LARGE SCALE GENOMIC DNA]</scope>
</reference>
<dbReference type="AlphaFoldDB" id="A0A3P6U7M6"/>
<dbReference type="GO" id="GO:0005886">
    <property type="term" value="C:plasma membrane"/>
    <property type="evidence" value="ECO:0007669"/>
    <property type="project" value="TreeGrafter"/>
</dbReference>
<dbReference type="InterPro" id="IPR038825">
    <property type="entry name" value="Apical_junction"/>
</dbReference>
<feature type="region of interest" description="Disordered" evidence="1">
    <location>
        <begin position="361"/>
        <end position="382"/>
    </location>
</feature>
<organism evidence="2 3">
    <name type="scientific">Onchocerca ochengi</name>
    <name type="common">Filarial nematode worm</name>
    <dbReference type="NCBI Taxonomy" id="42157"/>
    <lineage>
        <taxon>Eukaryota</taxon>
        <taxon>Metazoa</taxon>
        <taxon>Ecdysozoa</taxon>
        <taxon>Nematoda</taxon>
        <taxon>Chromadorea</taxon>
        <taxon>Rhabditida</taxon>
        <taxon>Spirurina</taxon>
        <taxon>Spiruromorpha</taxon>
        <taxon>Filarioidea</taxon>
        <taxon>Onchocercidae</taxon>
        <taxon>Onchocerca</taxon>
    </lineage>
</organism>
<proteinExistence type="predicted"/>
<protein>
    <submittedName>
        <fullName evidence="2">Uncharacterized protein</fullName>
    </submittedName>
</protein>
<evidence type="ECO:0000256" key="1">
    <source>
        <dbReference type="SAM" id="MobiDB-lite"/>
    </source>
</evidence>
<dbReference type="GO" id="GO:0045216">
    <property type="term" value="P:cell-cell junction organization"/>
    <property type="evidence" value="ECO:0007669"/>
    <property type="project" value="InterPro"/>
</dbReference>